<dbReference type="Gene3D" id="1.10.760.10">
    <property type="entry name" value="Cytochrome c-like domain"/>
    <property type="match status" value="2"/>
</dbReference>
<evidence type="ECO:0000256" key="15">
    <source>
        <dbReference type="ARBA" id="ARBA00022989"/>
    </source>
</evidence>
<evidence type="ECO:0000256" key="6">
    <source>
        <dbReference type="ARBA" id="ARBA00022475"/>
    </source>
</evidence>
<keyword evidence="14 21" id="KW-0249">Electron transport</keyword>
<evidence type="ECO:0000256" key="4">
    <source>
        <dbReference type="ARBA" id="ARBA00011203"/>
    </source>
</evidence>
<dbReference type="PROSITE" id="PS51007">
    <property type="entry name" value="CYTC"/>
    <property type="match status" value="2"/>
</dbReference>
<comment type="subcellular location">
    <subcellularLocation>
        <location evidence="1 21">Cell inner membrane</location>
    </subcellularLocation>
</comment>
<evidence type="ECO:0000256" key="23">
    <source>
        <dbReference type="PIRSR" id="PIRSR000006-2"/>
    </source>
</evidence>
<keyword evidence="9 21" id="KW-0679">Respiratory chain</keyword>
<dbReference type="Pfam" id="PF13442">
    <property type="entry name" value="Cytochrome_CBB3"/>
    <property type="match status" value="2"/>
</dbReference>
<proteinExistence type="inferred from homology"/>
<dbReference type="InterPro" id="IPR050597">
    <property type="entry name" value="Cytochrome_c_Oxidase_Subunit"/>
</dbReference>
<dbReference type="AlphaFoldDB" id="A0A3A8A5R3"/>
<feature type="binding site" description="covalent" evidence="23">
    <location>
        <position position="223"/>
    </location>
    <ligand>
        <name>heme c</name>
        <dbReference type="ChEBI" id="CHEBI:61717"/>
        <label>2</label>
    </ligand>
</feature>
<evidence type="ECO:0000256" key="1">
    <source>
        <dbReference type="ARBA" id="ARBA00004533"/>
    </source>
</evidence>
<evidence type="ECO:0000256" key="8">
    <source>
        <dbReference type="ARBA" id="ARBA00022617"/>
    </source>
</evidence>
<dbReference type="InterPro" id="IPR038414">
    <property type="entry name" value="CcoP_N_sf"/>
</dbReference>
<dbReference type="Proteomes" id="UP000246132">
    <property type="component" value="Unassembled WGS sequence"/>
</dbReference>
<feature type="domain" description="Cytochrome c" evidence="25">
    <location>
        <begin position="207"/>
        <end position="288"/>
    </location>
</feature>
<evidence type="ECO:0000256" key="22">
    <source>
        <dbReference type="PIRSR" id="PIRSR000006-1"/>
    </source>
</evidence>
<dbReference type="OrthoDB" id="9811281at2"/>
<dbReference type="PIRSF" id="PIRSF000006">
    <property type="entry name" value="Cbb3-Cox_fixP"/>
    <property type="match status" value="1"/>
</dbReference>
<feature type="binding site" description="covalent" evidence="23">
    <location>
        <position position="126"/>
    </location>
    <ligand>
        <name>heme c</name>
        <dbReference type="ChEBI" id="CHEBI:61717"/>
        <label>1</label>
    </ligand>
</feature>
<dbReference type="GO" id="GO:0020037">
    <property type="term" value="F:heme binding"/>
    <property type="evidence" value="ECO:0007669"/>
    <property type="project" value="InterPro"/>
</dbReference>
<sequence length="291" mass="31787">MADDKKDIDAVSGVETTGHEWDGIKELNNPLPRWWLWTFYATIVWTIGYTIAYPAWPGITGATAGVLGWSSRGQLAEEMDAARAEQAVYLSRIEQADVNAIAADPELVQFAVAGGSSAFKVYCVQCHGSGAAGGEGYPNLNDDDWIWGGTLEDIAWTIRHGIRHEPDLDTRFNDMPAYGRDQILDRDQISDVAWYVRQMSGQEYDEEAAARGAETFEIECSACHGIDGEGVPELGGPRLNDAIWLYGGSHAEIVAQINNPQQGVMPAWGDRLGETTVKQLAVYVHQLGGGQ</sequence>
<comment type="cofactor">
    <cofactor evidence="21 23">
        <name>heme c</name>
        <dbReference type="ChEBI" id="CHEBI:61717"/>
    </cofactor>
    <text evidence="21 23">Binds 2 heme C groups per subunit.</text>
</comment>
<dbReference type="InterPro" id="IPR009056">
    <property type="entry name" value="Cyt_c-like_dom"/>
</dbReference>
<evidence type="ECO:0000256" key="14">
    <source>
        <dbReference type="ARBA" id="ARBA00022982"/>
    </source>
</evidence>
<keyword evidence="19 21" id="KW-0472">Membrane</keyword>
<dbReference type="UniPathway" id="UPA00705"/>
<dbReference type="RefSeq" id="WP_109766237.1">
    <property type="nucleotide sequence ID" value="NZ_JASHJQ010000011.1"/>
</dbReference>
<evidence type="ECO:0000313" key="26">
    <source>
        <dbReference type="EMBL" id="RKF05602.1"/>
    </source>
</evidence>
<keyword evidence="17 21" id="KW-0408">Iron</keyword>
<dbReference type="PANTHER" id="PTHR33751:SF1">
    <property type="entry name" value="CBB3-TYPE CYTOCHROME C OXIDASE SUBUNIT FIXP"/>
    <property type="match status" value="1"/>
</dbReference>
<evidence type="ECO:0000256" key="2">
    <source>
        <dbReference type="ARBA" id="ARBA00004673"/>
    </source>
</evidence>
<dbReference type="SUPFAM" id="SSF46626">
    <property type="entry name" value="Cytochrome c"/>
    <property type="match status" value="2"/>
</dbReference>
<keyword evidence="12" id="KW-0677">Repeat</keyword>
<dbReference type="Gene3D" id="6.10.280.130">
    <property type="match status" value="1"/>
</dbReference>
<evidence type="ECO:0000256" key="17">
    <source>
        <dbReference type="ARBA" id="ARBA00023004"/>
    </source>
</evidence>
<name>A0A3A8A5R3_9HYPH</name>
<keyword evidence="5 21" id="KW-0813">Transport</keyword>
<dbReference type="InterPro" id="IPR036909">
    <property type="entry name" value="Cyt_c-like_dom_sf"/>
</dbReference>
<dbReference type="NCBIfam" id="TIGR00782">
    <property type="entry name" value="ccoP"/>
    <property type="match status" value="1"/>
</dbReference>
<dbReference type="GO" id="GO:0005506">
    <property type="term" value="F:iron ion binding"/>
    <property type="evidence" value="ECO:0007669"/>
    <property type="project" value="InterPro"/>
</dbReference>
<dbReference type="InterPro" id="IPR008168">
    <property type="entry name" value="Cyt_C_IC"/>
</dbReference>
<evidence type="ECO:0000256" key="13">
    <source>
        <dbReference type="ARBA" id="ARBA00022781"/>
    </source>
</evidence>
<keyword evidence="10 24" id="KW-0812">Transmembrane</keyword>
<evidence type="ECO:0000256" key="5">
    <source>
        <dbReference type="ARBA" id="ARBA00022448"/>
    </source>
</evidence>
<evidence type="ECO:0000256" key="20">
    <source>
        <dbReference type="ARBA" id="ARBA00025525"/>
    </source>
</evidence>
<feature type="binding site" description="axial binding residue" evidence="22">
    <location>
        <position position="175"/>
    </location>
    <ligand>
        <name>heme c</name>
        <dbReference type="ChEBI" id="CHEBI:61717"/>
        <label>2</label>
    </ligand>
    <ligandPart>
        <name>Fe</name>
        <dbReference type="ChEBI" id="CHEBI:18248"/>
    </ligandPart>
</feature>
<protein>
    <recommendedName>
        <fullName evidence="21">Cbb3-type cytochrome c oxidase subunit</fullName>
    </recommendedName>
</protein>
<keyword evidence="11 21" id="KW-0479">Metal-binding</keyword>
<evidence type="ECO:0000256" key="3">
    <source>
        <dbReference type="ARBA" id="ARBA00006113"/>
    </source>
</evidence>
<feature type="binding site" description="covalent" evidence="23">
    <location>
        <position position="123"/>
    </location>
    <ligand>
        <name>heme c</name>
        <dbReference type="ChEBI" id="CHEBI:61717"/>
        <label>1</label>
    </ligand>
</feature>
<evidence type="ECO:0000256" key="12">
    <source>
        <dbReference type="ARBA" id="ARBA00022737"/>
    </source>
</evidence>
<dbReference type="GO" id="GO:0009055">
    <property type="term" value="F:electron transfer activity"/>
    <property type="evidence" value="ECO:0007669"/>
    <property type="project" value="InterPro"/>
</dbReference>
<keyword evidence="27" id="KW-1185">Reference proteome</keyword>
<evidence type="ECO:0000256" key="16">
    <source>
        <dbReference type="ARBA" id="ARBA00023002"/>
    </source>
</evidence>
<organism evidence="26 27">
    <name type="scientific">Oceaniradius stylonematis</name>
    <dbReference type="NCBI Taxonomy" id="2184161"/>
    <lineage>
        <taxon>Bacteria</taxon>
        <taxon>Pseudomonadati</taxon>
        <taxon>Pseudomonadota</taxon>
        <taxon>Alphaproteobacteria</taxon>
        <taxon>Hyphomicrobiales</taxon>
        <taxon>Ahrensiaceae</taxon>
        <taxon>Oceaniradius</taxon>
    </lineage>
</organism>
<dbReference type="GO" id="GO:0006119">
    <property type="term" value="P:oxidative phosphorylation"/>
    <property type="evidence" value="ECO:0007669"/>
    <property type="project" value="UniProtKB-UniPathway"/>
</dbReference>
<comment type="caution">
    <text evidence="26">The sequence shown here is derived from an EMBL/GenBank/DDBJ whole genome shotgun (WGS) entry which is preliminary data.</text>
</comment>
<reference evidence="26 27" key="1">
    <citation type="journal article" date="2018" name="Int. J. Syst. Bacteriol.">
        <title>Oceaniradius stylonemae gen. nov., sp. nov., isolated from a red alga, Stylonema cornu-cervi.</title>
        <authorList>
            <person name="Jeong S."/>
        </authorList>
    </citation>
    <scope>NUCLEOTIDE SEQUENCE [LARGE SCALE GENOMIC DNA]</scope>
    <source>
        <strain evidence="26 27">StC1</strain>
    </source>
</reference>
<gene>
    <name evidence="26" type="primary">ccoP</name>
    <name evidence="26" type="ORF">DEM25_013335</name>
</gene>
<comment type="subunit">
    <text evidence="4">Component of the cbb3-type cytochrome c oxidase at least composed of FixN, FixO, FixQ and FixP.</text>
</comment>
<feature type="binding site" description="axial binding residue" evidence="22">
    <location>
        <position position="127"/>
    </location>
    <ligand>
        <name>heme c</name>
        <dbReference type="ChEBI" id="CHEBI:61717"/>
        <label>1</label>
    </ligand>
    <ligandPart>
        <name>Fe</name>
        <dbReference type="ChEBI" id="CHEBI:18248"/>
    </ligandPart>
</feature>
<dbReference type="GO" id="GO:0005886">
    <property type="term" value="C:plasma membrane"/>
    <property type="evidence" value="ECO:0007669"/>
    <property type="project" value="UniProtKB-SubCell"/>
</dbReference>
<dbReference type="EMBL" id="QFWV02000008">
    <property type="protein sequence ID" value="RKF05602.1"/>
    <property type="molecule type" value="Genomic_DNA"/>
</dbReference>
<feature type="binding site" description="axial binding residue" evidence="22">
    <location>
        <position position="265"/>
    </location>
    <ligand>
        <name>heme c</name>
        <dbReference type="ChEBI" id="CHEBI:61717"/>
        <label>1</label>
    </ligand>
    <ligandPart>
        <name>Fe</name>
        <dbReference type="ChEBI" id="CHEBI:18248"/>
    </ligandPart>
</feature>
<keyword evidence="13 21" id="KW-0375">Hydrogen ion transport</keyword>
<feature type="binding site" description="covalent" evidence="23">
    <location>
        <position position="220"/>
    </location>
    <ligand>
        <name>heme c</name>
        <dbReference type="ChEBI" id="CHEBI:61717"/>
        <label>2</label>
    </ligand>
</feature>
<keyword evidence="8 21" id="KW-0349">Heme</keyword>
<evidence type="ECO:0000256" key="19">
    <source>
        <dbReference type="ARBA" id="ARBA00023136"/>
    </source>
</evidence>
<feature type="domain" description="Cytochrome c" evidence="25">
    <location>
        <begin position="110"/>
        <end position="200"/>
    </location>
</feature>
<keyword evidence="6 21" id="KW-1003">Cell membrane</keyword>
<keyword evidence="15 24" id="KW-1133">Transmembrane helix</keyword>
<comment type="pathway">
    <text evidence="2 21">Energy metabolism; oxidative phosphorylation.</text>
</comment>
<dbReference type="InterPro" id="IPR004678">
    <property type="entry name" value="Cyt_c_oxidase_cbb3_su3"/>
</dbReference>
<feature type="binding site" description="axial binding residue" evidence="22">
    <location>
        <position position="224"/>
    </location>
    <ligand>
        <name>heme c</name>
        <dbReference type="ChEBI" id="CHEBI:61717"/>
        <label>2</label>
    </ligand>
    <ligandPart>
        <name>Fe</name>
        <dbReference type="ChEBI" id="CHEBI:18248"/>
    </ligandPart>
</feature>
<keyword evidence="7 21" id="KW-0997">Cell inner membrane</keyword>
<dbReference type="PRINTS" id="PR00605">
    <property type="entry name" value="CYTCHROMECIC"/>
</dbReference>
<evidence type="ECO:0000259" key="25">
    <source>
        <dbReference type="PROSITE" id="PS51007"/>
    </source>
</evidence>
<accession>A0A3A8A5R3</accession>
<keyword evidence="18 21" id="KW-0406">Ion transport</keyword>
<evidence type="ECO:0000256" key="11">
    <source>
        <dbReference type="ARBA" id="ARBA00022723"/>
    </source>
</evidence>
<dbReference type="InterPro" id="IPR032858">
    <property type="entry name" value="CcoP_N"/>
</dbReference>
<dbReference type="GO" id="GO:0016491">
    <property type="term" value="F:oxidoreductase activity"/>
    <property type="evidence" value="ECO:0007669"/>
    <property type="project" value="UniProtKB-KW"/>
</dbReference>
<evidence type="ECO:0000256" key="18">
    <source>
        <dbReference type="ARBA" id="ARBA00023065"/>
    </source>
</evidence>
<dbReference type="PANTHER" id="PTHR33751">
    <property type="entry name" value="CBB3-TYPE CYTOCHROME C OXIDASE SUBUNIT FIXP"/>
    <property type="match status" value="1"/>
</dbReference>
<evidence type="ECO:0000256" key="9">
    <source>
        <dbReference type="ARBA" id="ARBA00022660"/>
    </source>
</evidence>
<evidence type="ECO:0000256" key="7">
    <source>
        <dbReference type="ARBA" id="ARBA00022519"/>
    </source>
</evidence>
<comment type="similarity">
    <text evidence="3 21">Belongs to the CcoP / FixP family.</text>
</comment>
<evidence type="ECO:0000256" key="24">
    <source>
        <dbReference type="SAM" id="Phobius"/>
    </source>
</evidence>
<dbReference type="GO" id="GO:1902600">
    <property type="term" value="P:proton transmembrane transport"/>
    <property type="evidence" value="ECO:0007669"/>
    <property type="project" value="UniProtKB-KW"/>
</dbReference>
<evidence type="ECO:0000256" key="10">
    <source>
        <dbReference type="ARBA" id="ARBA00022692"/>
    </source>
</evidence>
<feature type="transmembrane region" description="Helical" evidence="24">
    <location>
        <begin position="34"/>
        <end position="56"/>
    </location>
</feature>
<dbReference type="Pfam" id="PF14715">
    <property type="entry name" value="FixP_N"/>
    <property type="match status" value="1"/>
</dbReference>
<comment type="function">
    <text evidence="20">C-type cytochrome. Part of the cbb3-type cytochrome c oxidase complex. FixP subunit is required for transferring electrons from donor cytochrome c via its heme groups to FixO subunit. From there, electrons are shuttled to the catalytic binuclear center of FixN subunit where oxygen reduction takes place. The complex also functions as a proton pump.</text>
</comment>
<evidence type="ECO:0000256" key="21">
    <source>
        <dbReference type="PIRNR" id="PIRNR000006"/>
    </source>
</evidence>
<evidence type="ECO:0000313" key="27">
    <source>
        <dbReference type="Proteomes" id="UP000246132"/>
    </source>
</evidence>
<keyword evidence="16 21" id="KW-0560">Oxidoreductase</keyword>